<keyword evidence="4" id="KW-1185">Reference proteome</keyword>
<dbReference type="InterPro" id="IPR041588">
    <property type="entry name" value="Integrase_H2C2"/>
</dbReference>
<name>M7B5R5_CHEMY</name>
<evidence type="ECO:0000313" key="4">
    <source>
        <dbReference type="Proteomes" id="UP000031443"/>
    </source>
</evidence>
<evidence type="ECO:0000256" key="1">
    <source>
        <dbReference type="ARBA" id="ARBA00039658"/>
    </source>
</evidence>
<proteinExistence type="predicted"/>
<evidence type="ECO:0000313" key="3">
    <source>
        <dbReference type="EMBL" id="EMP32479.1"/>
    </source>
</evidence>
<dbReference type="PANTHER" id="PTHR37984:SF5">
    <property type="entry name" value="PROTEIN NYNRIN-LIKE"/>
    <property type="match status" value="1"/>
</dbReference>
<feature type="domain" description="Integrase zinc-binding" evidence="2">
    <location>
        <begin position="66"/>
        <end position="113"/>
    </location>
</feature>
<dbReference type="eggNOG" id="KOG0017">
    <property type="taxonomic scope" value="Eukaryota"/>
</dbReference>
<organism evidence="3 4">
    <name type="scientific">Chelonia mydas</name>
    <name type="common">Green sea-turtle</name>
    <name type="synonym">Chelonia agassizi</name>
    <dbReference type="NCBI Taxonomy" id="8469"/>
    <lineage>
        <taxon>Eukaryota</taxon>
        <taxon>Metazoa</taxon>
        <taxon>Chordata</taxon>
        <taxon>Craniata</taxon>
        <taxon>Vertebrata</taxon>
        <taxon>Euteleostomi</taxon>
        <taxon>Archelosauria</taxon>
        <taxon>Testudinata</taxon>
        <taxon>Testudines</taxon>
        <taxon>Cryptodira</taxon>
        <taxon>Durocryptodira</taxon>
        <taxon>Americhelydia</taxon>
        <taxon>Chelonioidea</taxon>
        <taxon>Cheloniidae</taxon>
        <taxon>Chelonia</taxon>
    </lineage>
</organism>
<evidence type="ECO:0000259" key="2">
    <source>
        <dbReference type="Pfam" id="PF17921"/>
    </source>
</evidence>
<dbReference type="EMBL" id="KB540463">
    <property type="protein sequence ID" value="EMP32479.1"/>
    <property type="molecule type" value="Genomic_DNA"/>
</dbReference>
<dbReference type="AlphaFoldDB" id="M7B5R5"/>
<sequence length="354" mass="41154">MVRSGKNGGLHLKQISYYKRTGEYHPTTLASERSGIRRAAKKFVFKENKLFYVGKDRKQMRLVIVSDEEKKRVLHKCHESAAGAHHGISRTLTLVESSYYWTSITNDVKQWINRELFELFGMKQIVLSYPQTDDTNERTCKTIKTFLNKYCADHPNDWDDNLSAIAYAFNLTPMEPVQNTPYFKMFNRNPYVSETSNVLQEAQEDNKCMFAKILEAIKQADRVLEERKATKCQMVKNRIDEQQTGNKVNIKRKPKQVNPFHLKVGHEVLRQRKNWWKDGRFQSEWIGPCIIDYITDNGCAILRDTTGSRLKRPIKMSHLKPYIRRSNGQGKSVTSLILLALLSDKCILLSERKS</sequence>
<dbReference type="Proteomes" id="UP000031443">
    <property type="component" value="Unassembled WGS sequence"/>
</dbReference>
<reference evidence="4" key="1">
    <citation type="journal article" date="2013" name="Nat. Genet.">
        <title>The draft genomes of soft-shell turtle and green sea turtle yield insights into the development and evolution of the turtle-specific body plan.</title>
        <authorList>
            <person name="Wang Z."/>
            <person name="Pascual-Anaya J."/>
            <person name="Zadissa A."/>
            <person name="Li W."/>
            <person name="Niimura Y."/>
            <person name="Huang Z."/>
            <person name="Li C."/>
            <person name="White S."/>
            <person name="Xiong Z."/>
            <person name="Fang D."/>
            <person name="Wang B."/>
            <person name="Ming Y."/>
            <person name="Chen Y."/>
            <person name="Zheng Y."/>
            <person name="Kuraku S."/>
            <person name="Pignatelli M."/>
            <person name="Herrero J."/>
            <person name="Beal K."/>
            <person name="Nozawa M."/>
            <person name="Li Q."/>
            <person name="Wang J."/>
            <person name="Zhang H."/>
            <person name="Yu L."/>
            <person name="Shigenobu S."/>
            <person name="Wang J."/>
            <person name="Liu J."/>
            <person name="Flicek P."/>
            <person name="Searle S."/>
            <person name="Wang J."/>
            <person name="Kuratani S."/>
            <person name="Yin Y."/>
            <person name="Aken B."/>
            <person name="Zhang G."/>
            <person name="Irie N."/>
        </authorList>
    </citation>
    <scope>NUCLEOTIDE SEQUENCE [LARGE SCALE GENOMIC DNA]</scope>
</reference>
<protein>
    <recommendedName>
        <fullName evidence="1">Gypsy retrotransposon integrase-like protein 1</fullName>
    </recommendedName>
</protein>
<accession>M7B5R5</accession>
<dbReference type="Gene3D" id="1.10.340.70">
    <property type="match status" value="1"/>
</dbReference>
<dbReference type="SUPFAM" id="SSF53098">
    <property type="entry name" value="Ribonuclease H-like"/>
    <property type="match status" value="1"/>
</dbReference>
<dbReference type="Pfam" id="PF17921">
    <property type="entry name" value="Integrase_H2C2"/>
    <property type="match status" value="1"/>
</dbReference>
<dbReference type="InterPro" id="IPR050951">
    <property type="entry name" value="Retrovirus_Pol_polyprotein"/>
</dbReference>
<dbReference type="PANTHER" id="PTHR37984">
    <property type="entry name" value="PROTEIN CBG26694"/>
    <property type="match status" value="1"/>
</dbReference>
<gene>
    <name evidence="3" type="ORF">UY3_10378</name>
</gene>
<dbReference type="STRING" id="8469.M7B5R5"/>
<dbReference type="InterPro" id="IPR012337">
    <property type="entry name" value="RNaseH-like_sf"/>
</dbReference>